<comment type="caution">
    <text evidence="1">The sequence shown here is derived from an EMBL/GenBank/DDBJ whole genome shotgun (WGS) entry which is preliminary data.</text>
</comment>
<dbReference type="EMBL" id="BSXG01000013">
    <property type="protein sequence ID" value="GME24478.1"/>
    <property type="molecule type" value="Genomic_DNA"/>
</dbReference>
<evidence type="ECO:0000313" key="1">
    <source>
        <dbReference type="EMBL" id="GME24478.1"/>
    </source>
</evidence>
<organism evidence="1 2">
    <name type="scientific">Neofusicoccum parvum</name>
    <dbReference type="NCBI Taxonomy" id="310453"/>
    <lineage>
        <taxon>Eukaryota</taxon>
        <taxon>Fungi</taxon>
        <taxon>Dikarya</taxon>
        <taxon>Ascomycota</taxon>
        <taxon>Pezizomycotina</taxon>
        <taxon>Dothideomycetes</taxon>
        <taxon>Dothideomycetes incertae sedis</taxon>
        <taxon>Botryosphaeriales</taxon>
        <taxon>Botryosphaeriaceae</taxon>
        <taxon>Neofusicoccum</taxon>
    </lineage>
</organism>
<evidence type="ECO:0000313" key="2">
    <source>
        <dbReference type="Proteomes" id="UP001165186"/>
    </source>
</evidence>
<reference evidence="1" key="1">
    <citation type="submission" date="2024-09" db="EMBL/GenBank/DDBJ databases">
        <title>Draft Genome Sequences of Neofusicoccum parvum.</title>
        <authorList>
            <person name="Ashida A."/>
            <person name="Camagna M."/>
            <person name="Tanaka A."/>
            <person name="Takemoto D."/>
        </authorList>
    </citation>
    <scope>NUCLEOTIDE SEQUENCE</scope>
    <source>
        <strain evidence="1">PPO83</strain>
    </source>
</reference>
<protein>
    <submittedName>
        <fullName evidence="1">Transcription factor</fullName>
    </submittedName>
</protein>
<proteinExistence type="predicted"/>
<gene>
    <name evidence="1" type="primary">g10499</name>
    <name evidence="1" type="ORF">NpPPO83_00010499</name>
</gene>
<keyword evidence="2" id="KW-1185">Reference proteome</keyword>
<name>A0ACB5RVE1_9PEZI</name>
<accession>A0ACB5RVE1</accession>
<sequence>MPYNNNPIPRPANITGSVSLPLARVKKIIQADEDINACSANAAFAIAVATEEFVYYLTEQAHKMAKAEKKPKRSLGYAHVRTCTLRALLPPRQSLKAYNASAHSAEQAVARLDNLEFLTDVVPKTTSYKDAKAEREKKKAAQAAAQEAAQANGTVVNGQTTITAATTNGQPANGQATAGAEKVEPENGGDAMDVDQKPTPA</sequence>
<dbReference type="Proteomes" id="UP001165186">
    <property type="component" value="Unassembled WGS sequence"/>
</dbReference>